<dbReference type="Gene3D" id="1.20.58.1000">
    <property type="entry name" value="Metal-sensitive repressor, helix protomer"/>
    <property type="match status" value="1"/>
</dbReference>
<accession>A0A7M2XPE6</accession>
<dbReference type="InterPro" id="IPR038390">
    <property type="entry name" value="Metal_Tscrpt_repr_sf"/>
</dbReference>
<proteinExistence type="inferred from homology"/>
<keyword evidence="4" id="KW-1185">Reference proteome</keyword>
<sequence length="89" mass="10075">MEHTEADAATLRRLRRAQGQLTAVITMLDTGRELREVVIQLAAASHALHRANFKIISDQLRRCVLDEQDTARVDRLTEQQLEELLLGLA</sequence>
<dbReference type="RefSeq" id="WP_193903198.1">
    <property type="nucleotide sequence ID" value="NZ_CP063450.1"/>
</dbReference>
<protein>
    <submittedName>
        <fullName evidence="3">Metal-sensitive transcriptional regulator</fullName>
    </submittedName>
</protein>
<dbReference type="Proteomes" id="UP000593818">
    <property type="component" value="Chromosome"/>
</dbReference>
<evidence type="ECO:0000256" key="1">
    <source>
        <dbReference type="ARBA" id="ARBA00005428"/>
    </source>
</evidence>
<organism evidence="3 4">
    <name type="scientific">Rhodococcus pyridinivorans</name>
    <dbReference type="NCBI Taxonomy" id="103816"/>
    <lineage>
        <taxon>Bacteria</taxon>
        <taxon>Bacillati</taxon>
        <taxon>Actinomycetota</taxon>
        <taxon>Actinomycetes</taxon>
        <taxon>Mycobacteriales</taxon>
        <taxon>Nocardiaceae</taxon>
        <taxon>Rhodococcus</taxon>
    </lineage>
</organism>
<evidence type="ECO:0000313" key="4">
    <source>
        <dbReference type="Proteomes" id="UP000593818"/>
    </source>
</evidence>
<dbReference type="GO" id="GO:0045892">
    <property type="term" value="P:negative regulation of DNA-templated transcription"/>
    <property type="evidence" value="ECO:0007669"/>
    <property type="project" value="UniProtKB-ARBA"/>
</dbReference>
<evidence type="ECO:0000313" key="3">
    <source>
        <dbReference type="EMBL" id="QOV99599.1"/>
    </source>
</evidence>
<dbReference type="PANTHER" id="PTHR33677:SF5">
    <property type="entry name" value="TRANSCRIPTIONAL REPRESSOR FRMR"/>
    <property type="match status" value="1"/>
</dbReference>
<comment type="similarity">
    <text evidence="1">Belongs to the CsoR family.</text>
</comment>
<dbReference type="EMBL" id="CP063450">
    <property type="protein sequence ID" value="QOV99599.1"/>
    <property type="molecule type" value="Genomic_DNA"/>
</dbReference>
<name>A0A7M2XPE6_9NOCA</name>
<reference evidence="3 4" key="1">
    <citation type="submission" date="2020-10" db="EMBL/GenBank/DDBJ databases">
        <title>Whole genome sequence of oil-degrading bacteria Rhodococcus pyridinivorans strain 5Ap.</title>
        <authorList>
            <person name="Akhremchuk A.E."/>
            <person name="Valentovich L.N."/>
            <person name="Charniauskaya M.I."/>
            <person name="Bukliarevich H.A."/>
            <person name="Titok M.A."/>
        </authorList>
    </citation>
    <scope>NUCLEOTIDE SEQUENCE [LARGE SCALE GENOMIC DNA]</scope>
    <source>
        <strain evidence="3 4">5Ap</strain>
    </source>
</reference>
<evidence type="ECO:0000256" key="2">
    <source>
        <dbReference type="ARBA" id="ARBA00023008"/>
    </source>
</evidence>
<dbReference type="InterPro" id="IPR003735">
    <property type="entry name" value="Metal_Tscrpt_repr"/>
</dbReference>
<dbReference type="AlphaFoldDB" id="A0A7M2XPE6"/>
<gene>
    <name evidence="3" type="ORF">INP59_04205</name>
</gene>
<dbReference type="GO" id="GO:0046872">
    <property type="term" value="F:metal ion binding"/>
    <property type="evidence" value="ECO:0007669"/>
    <property type="project" value="InterPro"/>
</dbReference>
<keyword evidence="2" id="KW-0186">Copper</keyword>
<dbReference type="PANTHER" id="PTHR33677">
    <property type="entry name" value="TRANSCRIPTIONAL REPRESSOR FRMR-RELATED"/>
    <property type="match status" value="1"/>
</dbReference>
<dbReference type="GO" id="GO:0003677">
    <property type="term" value="F:DNA binding"/>
    <property type="evidence" value="ECO:0007669"/>
    <property type="project" value="InterPro"/>
</dbReference>
<dbReference type="Pfam" id="PF02583">
    <property type="entry name" value="Trns_repr_metal"/>
    <property type="match status" value="1"/>
</dbReference>